<evidence type="ECO:0000256" key="6">
    <source>
        <dbReference type="HAMAP-Rule" id="MF_00922"/>
    </source>
</evidence>
<dbReference type="InterPro" id="IPR017689">
    <property type="entry name" value="BamD"/>
</dbReference>
<comment type="subunit">
    <text evidence="6">Part of the Bam complex.</text>
</comment>
<keyword evidence="9" id="KW-1185">Reference proteome</keyword>
<dbReference type="Pfam" id="PF13525">
    <property type="entry name" value="YfiO"/>
    <property type="match status" value="1"/>
</dbReference>
<reference evidence="8 9" key="1">
    <citation type="submission" date="2024-02" db="EMBL/GenBank/DDBJ databases">
        <title>New thermophilic sulfur-oxidizing bacteria from a hot springs of the Uzon caldera (Kamchatka, Russia).</title>
        <authorList>
            <person name="Dukat A.M."/>
            <person name="Elcheninov A.G."/>
            <person name="Frolov E.N."/>
        </authorList>
    </citation>
    <scope>NUCLEOTIDE SEQUENCE [LARGE SCALE GENOMIC DNA]</scope>
    <source>
        <strain evidence="8 9">AK1</strain>
    </source>
</reference>
<dbReference type="InterPro" id="IPR039565">
    <property type="entry name" value="BamD-like"/>
</dbReference>
<dbReference type="EMBL" id="JBAJEX010000001">
    <property type="protein sequence ID" value="MEO1766208.1"/>
    <property type="molecule type" value="Genomic_DNA"/>
</dbReference>
<evidence type="ECO:0000313" key="9">
    <source>
        <dbReference type="Proteomes" id="UP001482231"/>
    </source>
</evidence>
<evidence type="ECO:0000256" key="5">
    <source>
        <dbReference type="ARBA" id="ARBA00023288"/>
    </source>
</evidence>
<keyword evidence="3 6" id="KW-0564">Palmitate</keyword>
<evidence type="ECO:0000259" key="7">
    <source>
        <dbReference type="Pfam" id="PF13525"/>
    </source>
</evidence>
<gene>
    <name evidence="6" type="primary">bamD</name>
    <name evidence="8" type="ORF">V6E02_03130</name>
</gene>
<comment type="similarity">
    <text evidence="6">Belongs to the BamD family.</text>
</comment>
<dbReference type="NCBIfam" id="TIGR03302">
    <property type="entry name" value="OM_YfiO"/>
    <property type="match status" value="1"/>
</dbReference>
<evidence type="ECO:0000256" key="3">
    <source>
        <dbReference type="ARBA" id="ARBA00023139"/>
    </source>
</evidence>
<keyword evidence="5 6" id="KW-0449">Lipoprotein</keyword>
<evidence type="ECO:0000256" key="1">
    <source>
        <dbReference type="ARBA" id="ARBA00022729"/>
    </source>
</evidence>
<dbReference type="HAMAP" id="MF_00922">
    <property type="entry name" value="OM_assembly_BamD"/>
    <property type="match status" value="1"/>
</dbReference>
<evidence type="ECO:0000256" key="2">
    <source>
        <dbReference type="ARBA" id="ARBA00023136"/>
    </source>
</evidence>
<dbReference type="InterPro" id="IPR011990">
    <property type="entry name" value="TPR-like_helical_dom_sf"/>
</dbReference>
<evidence type="ECO:0000313" key="8">
    <source>
        <dbReference type="EMBL" id="MEO1766208.1"/>
    </source>
</evidence>
<feature type="domain" description="Outer membrane lipoprotein BamD-like" evidence="7">
    <location>
        <begin position="31"/>
        <end position="233"/>
    </location>
</feature>
<comment type="function">
    <text evidence="6">Part of the outer membrane protein assembly complex, which is involved in assembly and insertion of beta-barrel proteins into the outer membrane.</text>
</comment>
<dbReference type="PANTHER" id="PTHR37423:SF1">
    <property type="entry name" value="OUTER MEMBRANE PROTEIN ASSEMBLY FACTOR BAMD"/>
    <property type="match status" value="1"/>
</dbReference>
<name>A0ABV0EC18_9BURK</name>
<organism evidence="8 9">
    <name type="scientific">Thiobacter aerophilum</name>
    <dbReference type="NCBI Taxonomy" id="3121275"/>
    <lineage>
        <taxon>Bacteria</taxon>
        <taxon>Pseudomonadati</taxon>
        <taxon>Pseudomonadota</taxon>
        <taxon>Betaproteobacteria</taxon>
        <taxon>Burkholderiales</taxon>
        <taxon>Thiobacteraceae</taxon>
        <taxon>Thiobacter</taxon>
    </lineage>
</organism>
<comment type="caution">
    <text evidence="8">The sequence shown here is derived from an EMBL/GenBank/DDBJ whole genome shotgun (WGS) entry which is preliminary data.</text>
</comment>
<accession>A0ABV0EC18</accession>
<evidence type="ECO:0000256" key="4">
    <source>
        <dbReference type="ARBA" id="ARBA00023237"/>
    </source>
</evidence>
<proteinExistence type="inferred from homology"/>
<dbReference type="RefSeq" id="WP_347307033.1">
    <property type="nucleotide sequence ID" value="NZ_JBAJEX010000001.1"/>
</dbReference>
<sequence length="262" mass="30243">MRLSLALILALWLVGCSLLPEVQDETRGWSAQKLYSEAKAALGEGDYEKAIKYYETLEARYPYGRYAQQAQLEIAYAYYKDREPASALAACDRFIKLHPNHPHVDYAYYLKGLINFNDDLGFLGYVVKQDLSDRDPQAARDSFDAFKELVTRFPDSKYTPDALARMHYLVDAMARHEAAVAHYYYRRGAYVAAVNRAKELIRQYPQAPANEDALAILWRAYEKMKLPDLAADSRRVLERNFPDSAYLKGRQPGGVRPWYQFW</sequence>
<comment type="subcellular location">
    <subcellularLocation>
        <location evidence="6">Cell outer membrane</location>
        <topology evidence="6">Lipid-anchor</topology>
    </subcellularLocation>
</comment>
<protein>
    <recommendedName>
        <fullName evidence="6">Outer membrane protein assembly factor BamD</fullName>
    </recommendedName>
</protein>
<dbReference type="PANTHER" id="PTHR37423">
    <property type="entry name" value="SOLUBLE LYTIC MUREIN TRANSGLYCOSYLASE-RELATED"/>
    <property type="match status" value="1"/>
</dbReference>
<keyword evidence="4 6" id="KW-0998">Cell outer membrane</keyword>
<keyword evidence="1 6" id="KW-0732">Signal</keyword>
<dbReference type="PROSITE" id="PS51257">
    <property type="entry name" value="PROKAR_LIPOPROTEIN"/>
    <property type="match status" value="1"/>
</dbReference>
<keyword evidence="2 6" id="KW-0472">Membrane</keyword>
<dbReference type="CDD" id="cd15830">
    <property type="entry name" value="BamD"/>
    <property type="match status" value="1"/>
</dbReference>
<dbReference type="SUPFAM" id="SSF48452">
    <property type="entry name" value="TPR-like"/>
    <property type="match status" value="1"/>
</dbReference>
<dbReference type="Proteomes" id="UP001482231">
    <property type="component" value="Unassembled WGS sequence"/>
</dbReference>
<dbReference type="Gene3D" id="1.25.40.10">
    <property type="entry name" value="Tetratricopeptide repeat domain"/>
    <property type="match status" value="1"/>
</dbReference>